<evidence type="ECO:0000313" key="3">
    <source>
        <dbReference type="Proteomes" id="UP000240527"/>
    </source>
</evidence>
<accession>A0ABM6TDZ7</accession>
<proteinExistence type="predicted"/>
<name>A0ABM6TDZ7_9CAUL</name>
<keyword evidence="1" id="KW-0732">Signal</keyword>
<keyword evidence="3" id="KW-1185">Reference proteome</keyword>
<protein>
    <submittedName>
        <fullName evidence="2">Uncharacterized protein</fullName>
    </submittedName>
</protein>
<dbReference type="RefSeq" id="WP_013078203.1">
    <property type="nucleotide sequence ID" value="NZ_CP027850.1"/>
</dbReference>
<gene>
    <name evidence="2" type="ORF">B7G68_05295</name>
</gene>
<feature type="chain" id="PRO_5045158071" evidence="1">
    <location>
        <begin position="27"/>
        <end position="172"/>
    </location>
</feature>
<dbReference type="Proteomes" id="UP000240527">
    <property type="component" value="Chromosome"/>
</dbReference>
<reference evidence="2 3" key="1">
    <citation type="journal article" date="2015" name="Biotechnol. Bioeng.">
        <title>Genome sequence and phenotypic characterization of Caulobacter segnis.</title>
        <authorList>
            <person name="Patel S."/>
            <person name="Fletcher B."/>
            <person name="Scott D.C."/>
            <person name="Ely B."/>
        </authorList>
    </citation>
    <scope>NUCLEOTIDE SEQUENCE [LARGE SCALE GENOMIC DNA]</scope>
    <source>
        <strain evidence="2 3">TK0059</strain>
    </source>
</reference>
<feature type="signal peptide" evidence="1">
    <location>
        <begin position="1"/>
        <end position="26"/>
    </location>
</feature>
<dbReference type="EMBL" id="CP027850">
    <property type="protein sequence ID" value="AVQ01323.1"/>
    <property type="molecule type" value="Genomic_DNA"/>
</dbReference>
<sequence>MRNGKAFLISAIAGALTLGAAGAAFAASDAREDADKALFEIARGNNWLATNLQKRATAAEPTVENRFNLATGYQLTGRLNSAKTYYQSVARDGQGVTITRGWRADSFDAGLEAADRLLYIDWLQNGATRSGGAVDATQAATNVSATVGGPGEYEVTDDQARALDRQARAVVR</sequence>
<evidence type="ECO:0000256" key="1">
    <source>
        <dbReference type="SAM" id="SignalP"/>
    </source>
</evidence>
<organism evidence="2 3">
    <name type="scientific">Caulobacter segnis</name>
    <dbReference type="NCBI Taxonomy" id="88688"/>
    <lineage>
        <taxon>Bacteria</taxon>
        <taxon>Pseudomonadati</taxon>
        <taxon>Pseudomonadota</taxon>
        <taxon>Alphaproteobacteria</taxon>
        <taxon>Caulobacterales</taxon>
        <taxon>Caulobacteraceae</taxon>
        <taxon>Caulobacter</taxon>
    </lineage>
</organism>
<evidence type="ECO:0000313" key="2">
    <source>
        <dbReference type="EMBL" id="AVQ01323.1"/>
    </source>
</evidence>